<comment type="caution">
    <text evidence="1">The sequence shown here is derived from an EMBL/GenBank/DDBJ whole genome shotgun (WGS) entry which is preliminary data.</text>
</comment>
<accession>A0A1E8FAS4</accession>
<keyword evidence="2" id="KW-1185">Reference proteome</keyword>
<protein>
    <submittedName>
        <fullName evidence="1">Uncharacterized protein</fullName>
    </submittedName>
</protein>
<name>A0A1E8FAS4_9ALTE</name>
<gene>
    <name evidence="1" type="ORF">BFC17_01795</name>
</gene>
<organism evidence="1 2">
    <name type="scientific">Alteromonas lipolytica</name>
    <dbReference type="NCBI Taxonomy" id="1856405"/>
    <lineage>
        <taxon>Bacteria</taxon>
        <taxon>Pseudomonadati</taxon>
        <taxon>Pseudomonadota</taxon>
        <taxon>Gammaproteobacteria</taxon>
        <taxon>Alteromonadales</taxon>
        <taxon>Alteromonadaceae</taxon>
        <taxon>Alteromonas/Salinimonas group</taxon>
        <taxon>Alteromonas</taxon>
    </lineage>
</organism>
<evidence type="ECO:0000313" key="2">
    <source>
        <dbReference type="Proteomes" id="UP000176037"/>
    </source>
</evidence>
<proteinExistence type="predicted"/>
<dbReference type="PROSITE" id="PS51257">
    <property type="entry name" value="PROKAR_LIPOPROTEIN"/>
    <property type="match status" value="1"/>
</dbReference>
<reference evidence="1 2" key="1">
    <citation type="submission" date="2016-09" db="EMBL/GenBank/DDBJ databases">
        <title>Alteromonas lipolytica, a new species isolated from sea water.</title>
        <authorList>
            <person name="Wu Y.-H."/>
            <person name="Cheng H."/>
            <person name="Xu X.-W."/>
        </authorList>
    </citation>
    <scope>NUCLEOTIDE SEQUENCE [LARGE SCALE GENOMIC DNA]</scope>
    <source>
        <strain evidence="1 2">JW12</strain>
    </source>
</reference>
<evidence type="ECO:0000313" key="1">
    <source>
        <dbReference type="EMBL" id="OFI33032.1"/>
    </source>
</evidence>
<dbReference type="RefSeq" id="WP_070177409.1">
    <property type="nucleotide sequence ID" value="NZ_BMJR01000002.1"/>
</dbReference>
<dbReference type="OrthoDB" id="6333024at2"/>
<dbReference type="EMBL" id="MJIC01000015">
    <property type="protein sequence ID" value="OFI33032.1"/>
    <property type="molecule type" value="Genomic_DNA"/>
</dbReference>
<sequence length="152" mass="16130">MKRFSHPLVITALCSITLGGCASKDTLPKSAKNQFITEFYASVNAVQPVKFDSDMEQNVAAGAVIGAANSIGKDRDPFAAAIVSGGLFGLLTAIWEGNRTGYEYSLHAVDGDDVLVIVEERNAEVGDCVQVRVAGDVFIRPAAPDQCVPLEE</sequence>
<dbReference type="AlphaFoldDB" id="A0A1E8FAS4"/>
<dbReference type="Proteomes" id="UP000176037">
    <property type="component" value="Unassembled WGS sequence"/>
</dbReference>